<sequence>MQGGAVGSTVALQQESPGFDSQLGLSAWSLNVLPVHAWILTRYSGFLPQSNDMTGRLSGLSKLPLGVNEFVHGCVSLYMSCMSLCCPAMDRRPVRGLPCLCP</sequence>
<reference evidence="1 2" key="1">
    <citation type="submission" date="2021-07" db="EMBL/GenBank/DDBJ databases">
        <authorList>
            <person name="Palmer J.M."/>
        </authorList>
    </citation>
    <scope>NUCLEOTIDE SEQUENCE [LARGE SCALE GENOMIC DNA]</scope>
    <source>
        <strain evidence="1 2">AT_MEX2019</strain>
        <tissue evidence="1">Muscle</tissue>
    </source>
</reference>
<comment type="caution">
    <text evidence="1">The sequence shown here is derived from an EMBL/GenBank/DDBJ whole genome shotgun (WGS) entry which is preliminary data.</text>
</comment>
<evidence type="ECO:0000313" key="2">
    <source>
        <dbReference type="Proteomes" id="UP001345963"/>
    </source>
</evidence>
<proteinExistence type="predicted"/>
<protein>
    <submittedName>
        <fullName evidence="1">Uncharacterized protein</fullName>
    </submittedName>
</protein>
<dbReference type="Proteomes" id="UP001345963">
    <property type="component" value="Unassembled WGS sequence"/>
</dbReference>
<dbReference type="EMBL" id="JAHUTI010068949">
    <property type="protein sequence ID" value="MED6253762.1"/>
    <property type="molecule type" value="Genomic_DNA"/>
</dbReference>
<keyword evidence="2" id="KW-1185">Reference proteome</keyword>
<organism evidence="1 2">
    <name type="scientific">Ataeniobius toweri</name>
    <dbReference type="NCBI Taxonomy" id="208326"/>
    <lineage>
        <taxon>Eukaryota</taxon>
        <taxon>Metazoa</taxon>
        <taxon>Chordata</taxon>
        <taxon>Craniata</taxon>
        <taxon>Vertebrata</taxon>
        <taxon>Euteleostomi</taxon>
        <taxon>Actinopterygii</taxon>
        <taxon>Neopterygii</taxon>
        <taxon>Teleostei</taxon>
        <taxon>Neoteleostei</taxon>
        <taxon>Acanthomorphata</taxon>
        <taxon>Ovalentaria</taxon>
        <taxon>Atherinomorphae</taxon>
        <taxon>Cyprinodontiformes</taxon>
        <taxon>Goodeidae</taxon>
        <taxon>Ataeniobius</taxon>
    </lineage>
</organism>
<accession>A0ABU7BTJ8</accession>
<name>A0ABU7BTJ8_9TELE</name>
<gene>
    <name evidence="1" type="ORF">ATANTOWER_000700</name>
</gene>
<evidence type="ECO:0000313" key="1">
    <source>
        <dbReference type="EMBL" id="MED6253762.1"/>
    </source>
</evidence>